<protein>
    <submittedName>
        <fullName evidence="1">Uncharacterized protein</fullName>
    </submittedName>
</protein>
<organism evidence="1 2">
    <name type="scientific">Vespula germanica</name>
    <name type="common">German yellow jacket</name>
    <name type="synonym">Paravespula germanica</name>
    <dbReference type="NCBI Taxonomy" id="30212"/>
    <lineage>
        <taxon>Eukaryota</taxon>
        <taxon>Metazoa</taxon>
        <taxon>Ecdysozoa</taxon>
        <taxon>Arthropoda</taxon>
        <taxon>Hexapoda</taxon>
        <taxon>Insecta</taxon>
        <taxon>Pterygota</taxon>
        <taxon>Neoptera</taxon>
        <taxon>Endopterygota</taxon>
        <taxon>Hymenoptera</taxon>
        <taxon>Apocrita</taxon>
        <taxon>Aculeata</taxon>
        <taxon>Vespoidea</taxon>
        <taxon>Vespidae</taxon>
        <taxon>Vespinae</taxon>
        <taxon>Vespula</taxon>
    </lineage>
</organism>
<dbReference type="AlphaFoldDB" id="A0A834J2Z2"/>
<name>A0A834J2Z2_VESGE</name>
<dbReference type="Proteomes" id="UP000617340">
    <property type="component" value="Unassembled WGS sequence"/>
</dbReference>
<reference evidence="1" key="1">
    <citation type="journal article" date="2020" name="G3 (Bethesda)">
        <title>High-Quality Assemblies for Three Invasive Social Wasps from the &lt;i&gt;Vespula&lt;/i&gt; Genus.</title>
        <authorList>
            <person name="Harrop T.W.R."/>
            <person name="Guhlin J."/>
            <person name="McLaughlin G.M."/>
            <person name="Permina E."/>
            <person name="Stockwell P."/>
            <person name="Gilligan J."/>
            <person name="Le Lec M.F."/>
            <person name="Gruber M.A.M."/>
            <person name="Quinn O."/>
            <person name="Lovegrove M."/>
            <person name="Duncan E.J."/>
            <person name="Remnant E.J."/>
            <person name="Van Eeckhoven J."/>
            <person name="Graham B."/>
            <person name="Knapp R.A."/>
            <person name="Langford K.W."/>
            <person name="Kronenberg Z."/>
            <person name="Press M.O."/>
            <person name="Eacker S.M."/>
            <person name="Wilson-Rankin E.E."/>
            <person name="Purcell J."/>
            <person name="Lester P.J."/>
            <person name="Dearden P.K."/>
        </authorList>
    </citation>
    <scope>NUCLEOTIDE SEQUENCE</scope>
    <source>
        <strain evidence="1">Linc-1</strain>
    </source>
</reference>
<sequence length="127" mass="13539">MTTTTTTTTMTTMTTTLDTSVSIATGAGIGTDSDINAGSSNELKGKTEKNRKDLRYLCEPHGCKPTSPCLFAVEGDDLEPVLPTLRVFGLSVASWPQTGAPLEGRVKTPPCVWNSVYVIVRQMSEGV</sequence>
<dbReference type="EMBL" id="JACSDZ010000022">
    <property type="protein sequence ID" value="KAF7381088.1"/>
    <property type="molecule type" value="Genomic_DNA"/>
</dbReference>
<proteinExistence type="predicted"/>
<comment type="caution">
    <text evidence="1">The sequence shown here is derived from an EMBL/GenBank/DDBJ whole genome shotgun (WGS) entry which is preliminary data.</text>
</comment>
<gene>
    <name evidence="1" type="ORF">HZH68_015963</name>
</gene>
<accession>A0A834J2Z2</accession>
<evidence type="ECO:0000313" key="1">
    <source>
        <dbReference type="EMBL" id="KAF7381088.1"/>
    </source>
</evidence>
<keyword evidence="2" id="KW-1185">Reference proteome</keyword>
<evidence type="ECO:0000313" key="2">
    <source>
        <dbReference type="Proteomes" id="UP000617340"/>
    </source>
</evidence>